<organism evidence="3 4">
    <name type="scientific">Elliptochloris bilobata</name>
    <dbReference type="NCBI Taxonomy" id="381761"/>
    <lineage>
        <taxon>Eukaryota</taxon>
        <taxon>Viridiplantae</taxon>
        <taxon>Chlorophyta</taxon>
        <taxon>core chlorophytes</taxon>
        <taxon>Trebouxiophyceae</taxon>
        <taxon>Trebouxiophyceae incertae sedis</taxon>
        <taxon>Elliptochloris clade</taxon>
        <taxon>Elliptochloris</taxon>
    </lineage>
</organism>
<sequence length="255" mass="27621">MRIICSTVAHVRKSLASEEVDGFGEYEPIAFEDSEDFGDSLELDGLALELEEEAEDDALPDLAAIGPTIDTDGTEWGAVAVEVAQGVLGVPEMASLELFLLRAQARRKALEIRIDQMEDRYGSASLEDIQAFSCAFADAMEARLGEQRAGEIETEVSSVGAERPVRLPGELERFQGLPMRVVFTKGADGGASAAVSDKVLQLLSVDHAIGSSEWALADVRANRAQGRAKLSSRASKERWTLPFSALQRVNLHLDM</sequence>
<feature type="coiled-coil region" evidence="1">
    <location>
        <begin position="100"/>
        <end position="127"/>
    </location>
</feature>
<dbReference type="PANTHER" id="PTHR34544:SF3">
    <property type="entry name" value="OS07G0155200 PROTEIN"/>
    <property type="match status" value="1"/>
</dbReference>
<dbReference type="Proteomes" id="UP001445335">
    <property type="component" value="Unassembled WGS sequence"/>
</dbReference>
<evidence type="ECO:0000256" key="1">
    <source>
        <dbReference type="SAM" id="Coils"/>
    </source>
</evidence>
<keyword evidence="4" id="KW-1185">Reference proteome</keyword>
<accession>A0AAW1R157</accession>
<comment type="caution">
    <text evidence="3">The sequence shown here is derived from an EMBL/GenBank/DDBJ whole genome shotgun (WGS) entry which is preliminary data.</text>
</comment>
<dbReference type="AlphaFoldDB" id="A0AAW1R157"/>
<proteinExistence type="predicted"/>
<name>A0AAW1R157_9CHLO</name>
<protein>
    <recommendedName>
        <fullName evidence="2">DUF7912 domain-containing protein</fullName>
    </recommendedName>
</protein>
<evidence type="ECO:0000259" key="2">
    <source>
        <dbReference type="Pfam" id="PF25498"/>
    </source>
</evidence>
<evidence type="ECO:0000313" key="4">
    <source>
        <dbReference type="Proteomes" id="UP001445335"/>
    </source>
</evidence>
<dbReference type="Pfam" id="PF25498">
    <property type="entry name" value="DUF7912"/>
    <property type="match status" value="1"/>
</dbReference>
<reference evidence="3 4" key="1">
    <citation type="journal article" date="2024" name="Nat. Commun.">
        <title>Phylogenomics reveals the evolutionary origins of lichenization in chlorophyte algae.</title>
        <authorList>
            <person name="Puginier C."/>
            <person name="Libourel C."/>
            <person name="Otte J."/>
            <person name="Skaloud P."/>
            <person name="Haon M."/>
            <person name="Grisel S."/>
            <person name="Petersen M."/>
            <person name="Berrin J.G."/>
            <person name="Delaux P.M."/>
            <person name="Dal Grande F."/>
            <person name="Keller J."/>
        </authorList>
    </citation>
    <scope>NUCLEOTIDE SEQUENCE [LARGE SCALE GENOMIC DNA]</scope>
    <source>
        <strain evidence="3 4">SAG 245.80</strain>
    </source>
</reference>
<evidence type="ECO:0000313" key="3">
    <source>
        <dbReference type="EMBL" id="KAK9827584.1"/>
    </source>
</evidence>
<keyword evidence="1" id="KW-0175">Coiled coil</keyword>
<dbReference type="PANTHER" id="PTHR34544">
    <property type="entry name" value="OSJNBA0006B20.18 PROTEIN"/>
    <property type="match status" value="1"/>
</dbReference>
<feature type="domain" description="DUF7912" evidence="2">
    <location>
        <begin position="165"/>
        <end position="252"/>
    </location>
</feature>
<dbReference type="EMBL" id="JALJOU010000057">
    <property type="protein sequence ID" value="KAK9827584.1"/>
    <property type="molecule type" value="Genomic_DNA"/>
</dbReference>
<dbReference type="InterPro" id="IPR057234">
    <property type="entry name" value="DUF7912"/>
</dbReference>
<gene>
    <name evidence="3" type="ORF">WJX81_000824</name>
</gene>